<comment type="caution">
    <text evidence="2">The sequence shown here is derived from an EMBL/GenBank/DDBJ whole genome shotgun (WGS) entry which is preliminary data.</text>
</comment>
<dbReference type="Pfam" id="PF13673">
    <property type="entry name" value="Acetyltransf_10"/>
    <property type="match status" value="1"/>
</dbReference>
<dbReference type="PROSITE" id="PS51186">
    <property type="entry name" value="GNAT"/>
    <property type="match status" value="1"/>
</dbReference>
<dbReference type="SUPFAM" id="SSF55729">
    <property type="entry name" value="Acyl-CoA N-acyltransferases (Nat)"/>
    <property type="match status" value="1"/>
</dbReference>
<dbReference type="AlphaFoldDB" id="A0A6V8KYT4"/>
<protein>
    <submittedName>
        <fullName evidence="2">Acetyltransferase</fullName>
    </submittedName>
</protein>
<dbReference type="EMBL" id="BLPG01000001">
    <property type="protein sequence ID" value="GFJ87007.1"/>
    <property type="molecule type" value="Genomic_DNA"/>
</dbReference>
<dbReference type="InterPro" id="IPR000182">
    <property type="entry name" value="GNAT_dom"/>
</dbReference>
<sequence>MIDRIQPLTLDALPDCLALAQDREWLPEEHKWRLLFDVGAVYGVRDEAGDLVGTTILTRYGTQLAAISMVLVAARYGGRGLGRQLMQHALAEAGDATVFLNATEYGRPLYERLGFVSVGTTYTHVGQFEPSAGPAGSRPAVPSDLPAIRTLDAEVNGVDRSHLVQRLPGFAEQLRVVERAGVVSGYAGAWRNIDNVLIGPVLAENLSDAKTLIADLAATVSGPVRLDLDDRHPQLREWATQHAVPVRNSTAVMVNGARPLPGDRGRWFIPVMQALG</sequence>
<gene>
    <name evidence="2" type="ORF">Prum_006490</name>
</gene>
<dbReference type="InterPro" id="IPR016181">
    <property type="entry name" value="Acyl_CoA_acyltransferase"/>
</dbReference>
<name>A0A6V8KYT4_9ACTN</name>
<dbReference type="PANTHER" id="PTHR47237:SF2">
    <property type="entry name" value="BLL4206 PROTEIN"/>
    <property type="match status" value="1"/>
</dbReference>
<proteinExistence type="predicted"/>
<dbReference type="Pfam" id="PF18014">
    <property type="entry name" value="Acetyltransf_18"/>
    <property type="match status" value="1"/>
</dbReference>
<dbReference type="GO" id="GO:0016747">
    <property type="term" value="F:acyltransferase activity, transferring groups other than amino-acyl groups"/>
    <property type="evidence" value="ECO:0007669"/>
    <property type="project" value="InterPro"/>
</dbReference>
<reference evidence="2 3" key="2">
    <citation type="submission" date="2020-03" db="EMBL/GenBank/DDBJ databases">
        <authorList>
            <person name="Ichikawa N."/>
            <person name="Kimura A."/>
            <person name="Kitahashi Y."/>
            <person name="Uohara A."/>
        </authorList>
    </citation>
    <scope>NUCLEOTIDE SEQUENCE [LARGE SCALE GENOMIC DNA]</scope>
    <source>
        <strain evidence="2 3">NBRC 108638</strain>
    </source>
</reference>
<evidence type="ECO:0000313" key="2">
    <source>
        <dbReference type="EMBL" id="GFJ87007.1"/>
    </source>
</evidence>
<dbReference type="InterPro" id="IPR052729">
    <property type="entry name" value="Acyl/Acetyltrans_Enzymes"/>
</dbReference>
<dbReference type="Gene3D" id="3.40.630.90">
    <property type="match status" value="1"/>
</dbReference>
<keyword evidence="3" id="KW-1185">Reference proteome</keyword>
<dbReference type="InterPro" id="IPR041496">
    <property type="entry name" value="YitH/HolE_GNAT"/>
</dbReference>
<accession>A0A6V8KYT4</accession>
<feature type="domain" description="N-acetyltransferase" evidence="1">
    <location>
        <begin position="3"/>
        <end position="152"/>
    </location>
</feature>
<reference evidence="2 3" key="1">
    <citation type="submission" date="2020-03" db="EMBL/GenBank/DDBJ databases">
        <title>Whole genome shotgun sequence of Phytohabitans rumicis NBRC 108638.</title>
        <authorList>
            <person name="Komaki H."/>
            <person name="Tamura T."/>
        </authorList>
    </citation>
    <scope>NUCLEOTIDE SEQUENCE [LARGE SCALE GENOMIC DNA]</scope>
    <source>
        <strain evidence="2 3">NBRC 108638</strain>
    </source>
</reference>
<dbReference type="PANTHER" id="PTHR47237">
    <property type="entry name" value="SLL0310 PROTEIN"/>
    <property type="match status" value="1"/>
</dbReference>
<keyword evidence="2" id="KW-0808">Transferase</keyword>
<dbReference type="CDD" id="cd04301">
    <property type="entry name" value="NAT_SF"/>
    <property type="match status" value="1"/>
</dbReference>
<dbReference type="Proteomes" id="UP000482960">
    <property type="component" value="Unassembled WGS sequence"/>
</dbReference>
<evidence type="ECO:0000313" key="3">
    <source>
        <dbReference type="Proteomes" id="UP000482960"/>
    </source>
</evidence>
<dbReference type="RefSeq" id="WP_246277612.1">
    <property type="nucleotide sequence ID" value="NZ_BAABJB010000031.1"/>
</dbReference>
<evidence type="ECO:0000259" key="1">
    <source>
        <dbReference type="PROSITE" id="PS51186"/>
    </source>
</evidence>
<dbReference type="Gene3D" id="3.40.630.30">
    <property type="match status" value="1"/>
</dbReference>
<organism evidence="2 3">
    <name type="scientific">Phytohabitans rumicis</name>
    <dbReference type="NCBI Taxonomy" id="1076125"/>
    <lineage>
        <taxon>Bacteria</taxon>
        <taxon>Bacillati</taxon>
        <taxon>Actinomycetota</taxon>
        <taxon>Actinomycetes</taxon>
        <taxon>Micromonosporales</taxon>
        <taxon>Micromonosporaceae</taxon>
    </lineage>
</organism>